<keyword evidence="1" id="KW-0732">Signal</keyword>
<organism evidence="2 3">
    <name type="scientific">Neptunitalea lumnitzerae</name>
    <dbReference type="NCBI Taxonomy" id="2965509"/>
    <lineage>
        <taxon>Bacteria</taxon>
        <taxon>Pseudomonadati</taxon>
        <taxon>Bacteroidota</taxon>
        <taxon>Flavobacteriia</taxon>
        <taxon>Flavobacteriales</taxon>
        <taxon>Flavobacteriaceae</taxon>
        <taxon>Neptunitalea</taxon>
    </lineage>
</organism>
<dbReference type="Gene3D" id="2.20.110.10">
    <property type="entry name" value="Histone H3 K4-specific methyltransferase SET7/9 N-terminal domain"/>
    <property type="match status" value="1"/>
</dbReference>
<dbReference type="RefSeq" id="WP_281764405.1">
    <property type="nucleotide sequence ID" value="NZ_BRVO01000001.1"/>
</dbReference>
<proteinExistence type="predicted"/>
<accession>A0ABQ5MHB1</accession>
<dbReference type="SUPFAM" id="SSF82185">
    <property type="entry name" value="Histone H3 K4-specific methyltransferase SET7/9 N-terminal domain"/>
    <property type="match status" value="1"/>
</dbReference>
<evidence type="ECO:0000256" key="1">
    <source>
        <dbReference type="SAM" id="SignalP"/>
    </source>
</evidence>
<dbReference type="EMBL" id="BRVO01000001">
    <property type="protein sequence ID" value="GLB48774.1"/>
    <property type="molecule type" value="Genomic_DNA"/>
</dbReference>
<feature type="chain" id="PRO_5046259803" description="Nicotinic acid mononucleotide adenyltransferase" evidence="1">
    <location>
        <begin position="19"/>
        <end position="118"/>
    </location>
</feature>
<evidence type="ECO:0008006" key="4">
    <source>
        <dbReference type="Google" id="ProtNLM"/>
    </source>
</evidence>
<dbReference type="Proteomes" id="UP001143543">
    <property type="component" value="Unassembled WGS sequence"/>
</dbReference>
<name>A0ABQ5MHB1_9FLAO</name>
<evidence type="ECO:0000313" key="2">
    <source>
        <dbReference type="EMBL" id="GLB48774.1"/>
    </source>
</evidence>
<comment type="caution">
    <text evidence="2">The sequence shown here is derived from an EMBL/GenBank/DDBJ whole genome shotgun (WGS) entry which is preliminary data.</text>
</comment>
<evidence type="ECO:0000313" key="3">
    <source>
        <dbReference type="Proteomes" id="UP001143543"/>
    </source>
</evidence>
<reference evidence="2" key="1">
    <citation type="submission" date="2022-07" db="EMBL/GenBank/DDBJ databases">
        <title>Taxonomy of Novel Oxalotrophic and Methylotrophic Bacteria.</title>
        <authorList>
            <person name="Sahin N."/>
            <person name="Tani A."/>
        </authorList>
    </citation>
    <scope>NUCLEOTIDE SEQUENCE</scope>
    <source>
        <strain evidence="2">Y10</strain>
    </source>
</reference>
<sequence>MKKIIFTLAMVFTLAGFAQQEKPVLEKQGDLVKATYTNEEGVVTQIGFFKDGKPHGEWVAFDDAGKKIAMATYDEGKKVNTWFFWTDNKKSLSEVEFDNNEIKNVTNWSSMDALATNP</sequence>
<keyword evidence="3" id="KW-1185">Reference proteome</keyword>
<protein>
    <recommendedName>
        <fullName evidence="4">Nicotinic acid mononucleotide adenyltransferase</fullName>
    </recommendedName>
</protein>
<feature type="signal peptide" evidence="1">
    <location>
        <begin position="1"/>
        <end position="18"/>
    </location>
</feature>
<gene>
    <name evidence="2" type="ORF">Y10_11420</name>
</gene>